<dbReference type="SUPFAM" id="SSF52317">
    <property type="entry name" value="Class I glutamine amidotransferase-like"/>
    <property type="match status" value="1"/>
</dbReference>
<dbReference type="Pfam" id="PF01965">
    <property type="entry name" value="DJ-1_PfpI"/>
    <property type="match status" value="1"/>
</dbReference>
<keyword evidence="3" id="KW-1185">Reference proteome</keyword>
<evidence type="ECO:0000313" key="2">
    <source>
        <dbReference type="EMBL" id="ADP78021.1"/>
    </source>
</evidence>
<dbReference type="KEGG" id="mfv:Mfer_1235"/>
<dbReference type="STRING" id="523846.Mfer_1235"/>
<dbReference type="Gene3D" id="3.40.50.880">
    <property type="match status" value="1"/>
</dbReference>
<dbReference type="EMBL" id="CP002278">
    <property type="protein sequence ID" value="ADP78021.1"/>
    <property type="molecule type" value="Genomic_DNA"/>
</dbReference>
<gene>
    <name evidence="2" type="ordered locus">Mfer_1235</name>
</gene>
<dbReference type="InterPro" id="IPR002818">
    <property type="entry name" value="DJ-1/PfpI"/>
</dbReference>
<dbReference type="GO" id="GO:0005737">
    <property type="term" value="C:cytoplasm"/>
    <property type="evidence" value="ECO:0007669"/>
    <property type="project" value="TreeGrafter"/>
</dbReference>
<dbReference type="OrthoDB" id="82036at2157"/>
<dbReference type="PANTHER" id="PTHR48094">
    <property type="entry name" value="PROTEIN/NUCLEIC ACID DEGLYCASE DJ-1-RELATED"/>
    <property type="match status" value="1"/>
</dbReference>
<proteinExistence type="predicted"/>
<evidence type="ECO:0000313" key="3">
    <source>
        <dbReference type="Proteomes" id="UP000002315"/>
    </source>
</evidence>
<organism evidence="2 3">
    <name type="scientific">Methanothermus fervidus (strain ATCC 43054 / DSM 2088 / JCM 10308 / V24 S)</name>
    <dbReference type="NCBI Taxonomy" id="523846"/>
    <lineage>
        <taxon>Archaea</taxon>
        <taxon>Methanobacteriati</taxon>
        <taxon>Methanobacteriota</taxon>
        <taxon>Methanomada group</taxon>
        <taxon>Methanobacteria</taxon>
        <taxon>Methanobacteriales</taxon>
        <taxon>Methanothermaceae</taxon>
        <taxon>Methanothermus</taxon>
    </lineage>
</organism>
<accession>E3GWV2</accession>
<sequence>MTKKWYLIALVVGIVILFLAGQKILEEKQTATMEKRPAAVAIVLFQGFNSQEYDAVKKISNNVTIVAADKDIGTKYDVYIGDIKDMDKFISKYKAIVLVGGPGVYQRVTGKIQDPNMEMVIKFVKIANSKGKIIGAICASPAILAKAGILKNKKATVYPSDDLIRILKENGVNYTKSAVVVEGNIITASDPTAAQDFAVAIAKKL</sequence>
<dbReference type="Proteomes" id="UP000002315">
    <property type="component" value="Chromosome"/>
</dbReference>
<dbReference type="PANTHER" id="PTHR48094:SF12">
    <property type="entry name" value="PARKINSON DISEASE PROTEIN 7 HOMOLOG"/>
    <property type="match status" value="1"/>
</dbReference>
<dbReference type="InterPro" id="IPR050325">
    <property type="entry name" value="Prot/Nucl_acid_deglycase"/>
</dbReference>
<dbReference type="InterPro" id="IPR029062">
    <property type="entry name" value="Class_I_gatase-like"/>
</dbReference>
<dbReference type="AlphaFoldDB" id="E3GWV2"/>
<evidence type="ECO:0000259" key="1">
    <source>
        <dbReference type="Pfam" id="PF01965"/>
    </source>
</evidence>
<reference evidence="2 3" key="1">
    <citation type="journal article" date="2010" name="Stand. Genomic Sci.">
        <title>Complete genome sequence of Methanothermus fervidus type strain (V24S).</title>
        <authorList>
            <person name="Anderson I."/>
            <person name="Djao O.D."/>
            <person name="Misra M."/>
            <person name="Chertkov O."/>
            <person name="Nolan M."/>
            <person name="Lucas S."/>
            <person name="Lapidus A."/>
            <person name="Del Rio T.G."/>
            <person name="Tice H."/>
            <person name="Cheng J.F."/>
            <person name="Tapia R."/>
            <person name="Han C."/>
            <person name="Goodwin L."/>
            <person name="Pitluck S."/>
            <person name="Liolios K."/>
            <person name="Ivanova N."/>
            <person name="Mavromatis K."/>
            <person name="Mikhailova N."/>
            <person name="Pati A."/>
            <person name="Brambilla E."/>
            <person name="Chen A."/>
            <person name="Palaniappan K."/>
            <person name="Land M."/>
            <person name="Hauser L."/>
            <person name="Chang Y.J."/>
            <person name="Jeffries C.D."/>
            <person name="Sikorski J."/>
            <person name="Spring S."/>
            <person name="Rohde M."/>
            <person name="Eichinger K."/>
            <person name="Huber H."/>
            <person name="Wirth R."/>
            <person name="Goker M."/>
            <person name="Detter J.C."/>
            <person name="Woyke T."/>
            <person name="Bristow J."/>
            <person name="Eisen J.A."/>
            <person name="Markowitz V."/>
            <person name="Hugenholtz P."/>
            <person name="Klenk H.P."/>
            <person name="Kyrpides N.C."/>
        </authorList>
    </citation>
    <scope>NUCLEOTIDE SEQUENCE [LARGE SCALE GENOMIC DNA]</scope>
    <source>
        <strain evidence="3">ATCC 43054 / DSM 2088 / JCM 10308 / V24 S</strain>
    </source>
</reference>
<protein>
    <submittedName>
        <fullName evidence="2">ThiJ/PfpI domain protein</fullName>
    </submittedName>
</protein>
<dbReference type="HOGENOM" id="CLU_000445_44_4_2"/>
<feature type="domain" description="DJ-1/PfpI" evidence="1">
    <location>
        <begin position="56"/>
        <end position="203"/>
    </location>
</feature>
<name>E3GWV2_METFV</name>